<comment type="caution">
    <text evidence="1">The sequence shown here is derived from an EMBL/GenBank/DDBJ whole genome shotgun (WGS) entry which is preliminary data.</text>
</comment>
<evidence type="ECO:0000313" key="2">
    <source>
        <dbReference type="Proteomes" id="UP000241736"/>
    </source>
</evidence>
<proteinExistence type="predicted"/>
<evidence type="ECO:0000313" key="1">
    <source>
        <dbReference type="EMBL" id="PRH81317.1"/>
    </source>
</evidence>
<reference evidence="1 2" key="1">
    <citation type="submission" date="2018-03" db="EMBL/GenBank/DDBJ databases">
        <title>Arenimonas caeni sp. nov., isolated from activated sludge.</title>
        <authorList>
            <person name="Liu H."/>
        </authorList>
    </citation>
    <scope>NUCLEOTIDE SEQUENCE [LARGE SCALE GENOMIC DNA]</scope>
    <source>
        <strain evidence="2">z29</strain>
    </source>
</reference>
<dbReference type="EMBL" id="PVLF01000029">
    <property type="protein sequence ID" value="PRH81317.1"/>
    <property type="molecule type" value="Genomic_DNA"/>
</dbReference>
<protein>
    <submittedName>
        <fullName evidence="1">Uncharacterized protein</fullName>
    </submittedName>
</protein>
<sequence>MIIGYREAWTNQGDLFRAEDEVKVIVTQVSDVPEVRMTTTRQIAQQMNRGENRLTATAVANNLKATLALQAEWVVDE</sequence>
<dbReference type="Proteomes" id="UP000241736">
    <property type="component" value="Unassembled WGS sequence"/>
</dbReference>
<keyword evidence="2" id="KW-1185">Reference proteome</keyword>
<dbReference type="RefSeq" id="WP_106991504.1">
    <property type="nucleotide sequence ID" value="NZ_KZ679104.1"/>
</dbReference>
<organism evidence="1 2">
    <name type="scientific">Arenimonas caeni</name>
    <dbReference type="NCBI Taxonomy" id="2058085"/>
    <lineage>
        <taxon>Bacteria</taxon>
        <taxon>Pseudomonadati</taxon>
        <taxon>Pseudomonadota</taxon>
        <taxon>Gammaproteobacteria</taxon>
        <taxon>Lysobacterales</taxon>
        <taxon>Lysobacteraceae</taxon>
        <taxon>Arenimonas</taxon>
    </lineage>
</organism>
<gene>
    <name evidence="1" type="ORF">C6N40_13250</name>
</gene>
<accession>A0A2P6M5N6</accession>
<dbReference type="AlphaFoldDB" id="A0A2P6M5N6"/>
<name>A0A2P6M5N6_9GAMM</name>